<organism evidence="10">
    <name type="scientific">uncultured Anaerotruncus sp</name>
    <dbReference type="NCBI Taxonomy" id="905011"/>
    <lineage>
        <taxon>Bacteria</taxon>
        <taxon>Bacillati</taxon>
        <taxon>Bacillota</taxon>
        <taxon>Clostridia</taxon>
        <taxon>Eubacteriales</taxon>
        <taxon>Oscillospiraceae</taxon>
        <taxon>Anaerotruncus</taxon>
        <taxon>environmental samples</taxon>
    </lineage>
</organism>
<dbReference type="EMBL" id="CACRSL010000003">
    <property type="protein sequence ID" value="VYT00896.1"/>
    <property type="molecule type" value="Genomic_DNA"/>
</dbReference>
<sequence>MINLFDSHVHSDNSPDGSHRITLLCETAVERGLSGISITDHCETNEYEEGQFELRMKQSIFETRMARHIFHGKLSVSIGIELGQPMDNLLIADRALNLGDYDFILAAHHGLLGMGDFCNMDFSQVDIYPMLDRYYQQLYDVASWGGFHVLAHMTYPLRYITGIQGIPVDMDRYDEVIDAILRVLAQNGKGLELNVSGLRHPLGDTIPNIRYFKRFRELGGEAVTIGSDAHRAEEVGLCIADGMELLESVGYRYFSFYRRGKPIQLRIV</sequence>
<evidence type="ECO:0000256" key="4">
    <source>
        <dbReference type="ARBA" id="ARBA00022605"/>
    </source>
</evidence>
<reference evidence="10" key="1">
    <citation type="submission" date="2019-11" db="EMBL/GenBank/DDBJ databases">
        <authorList>
            <person name="Feng L."/>
        </authorList>
    </citation>
    <scope>NUCLEOTIDE SEQUENCE</scope>
    <source>
        <strain evidence="10">AundefinedLFYP135</strain>
    </source>
</reference>
<dbReference type="PANTHER" id="PTHR21039">
    <property type="entry name" value="HISTIDINOL PHOSPHATASE-RELATED"/>
    <property type="match status" value="1"/>
</dbReference>
<dbReference type="SUPFAM" id="SSF89550">
    <property type="entry name" value="PHP domain-like"/>
    <property type="match status" value="1"/>
</dbReference>
<protein>
    <recommendedName>
        <fullName evidence="3 8">Histidinol-phosphatase</fullName>
        <shortName evidence="8">HolPase</shortName>
        <ecNumber evidence="3 8">3.1.3.15</ecNumber>
    </recommendedName>
</protein>
<comment type="pathway">
    <text evidence="1 8">Amino-acid biosynthesis; L-histidine biosynthesis; L-histidine from 5-phospho-alpha-D-ribose 1-diphosphate: step 8/9.</text>
</comment>
<evidence type="ECO:0000256" key="7">
    <source>
        <dbReference type="ARBA" id="ARBA00049158"/>
    </source>
</evidence>
<evidence type="ECO:0000259" key="9">
    <source>
        <dbReference type="Pfam" id="PF02811"/>
    </source>
</evidence>
<dbReference type="GO" id="GO:0000105">
    <property type="term" value="P:L-histidine biosynthetic process"/>
    <property type="evidence" value="ECO:0007669"/>
    <property type="project" value="UniProtKB-UniRule"/>
</dbReference>
<keyword evidence="5 8" id="KW-0378">Hydrolase</keyword>
<dbReference type="InterPro" id="IPR010140">
    <property type="entry name" value="Histidinol_P_phosphatase_HisJ"/>
</dbReference>
<dbReference type="GO" id="GO:0005737">
    <property type="term" value="C:cytoplasm"/>
    <property type="evidence" value="ECO:0007669"/>
    <property type="project" value="TreeGrafter"/>
</dbReference>
<dbReference type="Gene3D" id="3.20.20.140">
    <property type="entry name" value="Metal-dependent hydrolases"/>
    <property type="match status" value="1"/>
</dbReference>
<evidence type="ECO:0000256" key="1">
    <source>
        <dbReference type="ARBA" id="ARBA00004970"/>
    </source>
</evidence>
<keyword evidence="4 8" id="KW-0028">Amino-acid biosynthesis</keyword>
<gene>
    <name evidence="10" type="primary">hisK</name>
    <name evidence="10" type="ORF">AULFYP135_01272</name>
</gene>
<evidence type="ECO:0000313" key="10">
    <source>
        <dbReference type="EMBL" id="VYT00896.1"/>
    </source>
</evidence>
<dbReference type="GO" id="GO:0004401">
    <property type="term" value="F:histidinol-phosphatase activity"/>
    <property type="evidence" value="ECO:0007669"/>
    <property type="project" value="UniProtKB-UniRule"/>
</dbReference>
<evidence type="ECO:0000256" key="6">
    <source>
        <dbReference type="ARBA" id="ARBA00023102"/>
    </source>
</evidence>
<dbReference type="NCBIfam" id="TIGR01856">
    <property type="entry name" value="hisJ_fam"/>
    <property type="match status" value="1"/>
</dbReference>
<accession>A0A6N2TB23</accession>
<dbReference type="UniPathway" id="UPA00031">
    <property type="reaction ID" value="UER00013"/>
</dbReference>
<name>A0A6N2TB23_9FIRM</name>
<evidence type="ECO:0000256" key="8">
    <source>
        <dbReference type="RuleBase" id="RU366003"/>
    </source>
</evidence>
<dbReference type="EC" id="3.1.3.15" evidence="3 8"/>
<dbReference type="InterPro" id="IPR004013">
    <property type="entry name" value="PHP_dom"/>
</dbReference>
<comment type="catalytic activity">
    <reaction evidence="7 8">
        <text>L-histidinol phosphate + H2O = L-histidinol + phosphate</text>
        <dbReference type="Rhea" id="RHEA:14465"/>
        <dbReference type="ChEBI" id="CHEBI:15377"/>
        <dbReference type="ChEBI" id="CHEBI:43474"/>
        <dbReference type="ChEBI" id="CHEBI:57699"/>
        <dbReference type="ChEBI" id="CHEBI:57980"/>
        <dbReference type="EC" id="3.1.3.15"/>
    </reaction>
</comment>
<comment type="similarity">
    <text evidence="2 8">Belongs to the PHP hydrolase family. HisK subfamily.</text>
</comment>
<evidence type="ECO:0000256" key="3">
    <source>
        <dbReference type="ARBA" id="ARBA00013085"/>
    </source>
</evidence>
<evidence type="ECO:0000256" key="5">
    <source>
        <dbReference type="ARBA" id="ARBA00022801"/>
    </source>
</evidence>
<dbReference type="PANTHER" id="PTHR21039:SF0">
    <property type="entry name" value="HISTIDINOL-PHOSPHATASE"/>
    <property type="match status" value="1"/>
</dbReference>
<keyword evidence="6 8" id="KW-0368">Histidine biosynthesis</keyword>
<dbReference type="AlphaFoldDB" id="A0A6N2TB23"/>
<dbReference type="Pfam" id="PF02811">
    <property type="entry name" value="PHP"/>
    <property type="match status" value="1"/>
</dbReference>
<proteinExistence type="inferred from homology"/>
<evidence type="ECO:0000256" key="2">
    <source>
        <dbReference type="ARBA" id="ARBA00009152"/>
    </source>
</evidence>
<dbReference type="InterPro" id="IPR016195">
    <property type="entry name" value="Pol/histidinol_Pase-like"/>
</dbReference>
<feature type="domain" description="PHP" evidence="9">
    <location>
        <begin position="6"/>
        <end position="194"/>
    </location>
</feature>